<comment type="caution">
    <text evidence="1">The sequence shown here is derived from an EMBL/GenBank/DDBJ whole genome shotgun (WGS) entry which is preliminary data.</text>
</comment>
<evidence type="ECO:0000313" key="1">
    <source>
        <dbReference type="EMBL" id="MET6998374.1"/>
    </source>
</evidence>
<reference evidence="1 2" key="1">
    <citation type="submission" date="2024-06" db="EMBL/GenBank/DDBJ databases">
        <title>Chitinophaga defluvii sp. nov., isolated from municipal sewage.</title>
        <authorList>
            <person name="Zhang L."/>
        </authorList>
    </citation>
    <scope>NUCLEOTIDE SEQUENCE [LARGE SCALE GENOMIC DNA]</scope>
    <source>
        <strain evidence="1 2">H8</strain>
    </source>
</reference>
<keyword evidence="2" id="KW-1185">Reference proteome</keyword>
<protein>
    <recommendedName>
        <fullName evidence="3">YD repeat-containing protein</fullName>
    </recommendedName>
</protein>
<proteinExistence type="predicted"/>
<accession>A0ABV2T8B7</accession>
<evidence type="ECO:0000313" key="2">
    <source>
        <dbReference type="Proteomes" id="UP001549749"/>
    </source>
</evidence>
<gene>
    <name evidence="1" type="ORF">ABR189_13385</name>
</gene>
<dbReference type="Proteomes" id="UP001549749">
    <property type="component" value="Unassembled WGS sequence"/>
</dbReference>
<dbReference type="RefSeq" id="WP_354661009.1">
    <property type="nucleotide sequence ID" value="NZ_JBEXAC010000001.1"/>
</dbReference>
<name>A0ABV2T8B7_9BACT</name>
<evidence type="ECO:0008006" key="3">
    <source>
        <dbReference type="Google" id="ProtNLM"/>
    </source>
</evidence>
<dbReference type="PROSITE" id="PS51257">
    <property type="entry name" value="PROKAR_LIPOPROTEIN"/>
    <property type="match status" value="1"/>
</dbReference>
<dbReference type="EMBL" id="JBEXAC010000001">
    <property type="protein sequence ID" value="MET6998374.1"/>
    <property type="molecule type" value="Genomic_DNA"/>
</dbReference>
<organism evidence="1 2">
    <name type="scientific">Chitinophaga defluvii</name>
    <dbReference type="NCBI Taxonomy" id="3163343"/>
    <lineage>
        <taxon>Bacteria</taxon>
        <taxon>Pseudomonadati</taxon>
        <taxon>Bacteroidota</taxon>
        <taxon>Chitinophagia</taxon>
        <taxon>Chitinophagales</taxon>
        <taxon>Chitinophagaceae</taxon>
        <taxon>Chitinophaga</taxon>
    </lineage>
</organism>
<sequence>MKYLYAAMLLMIIYTTASCKKDKPPPPPPSEDSVYRISMVKVKTYDLTDNSLITNDYSARYSYDSQGLLAKIVHRRADSTLMAFYVYERKNGLVIGLHTYNSDSTKAETNVYEYVDKRIKTVSTKDYHRSPSYTWPLFFITRIMEYTQGLLTKVTYPGDSNASSSSTLTWSQGNIIQINRLRKLPTITFKQETILEYDNKLNPYFNIGGIPDDNEVYNSRNNITSIKWPVTPGAPVKPRITTYEYNAKGYPTASFTSYPDGKKISEHTFEYAFFPVQ</sequence>